<reference evidence="1" key="1">
    <citation type="submission" date="2022-08" db="UniProtKB">
        <authorList>
            <consortium name="EnsemblMetazoa"/>
        </authorList>
    </citation>
    <scope>IDENTIFICATION</scope>
    <source>
        <strain evidence="1">Israel</strain>
    </source>
</reference>
<dbReference type="AlphaFoldDB" id="A0A1B0DFT6"/>
<evidence type="ECO:0000313" key="1">
    <source>
        <dbReference type="EnsemblMetazoa" id="PPAI006897-PA"/>
    </source>
</evidence>
<dbReference type="VEuPathDB" id="VectorBase:PPAI006897"/>
<dbReference type="VEuPathDB" id="VectorBase:PPAPM1_000533"/>
<evidence type="ECO:0000313" key="2">
    <source>
        <dbReference type="Proteomes" id="UP000092462"/>
    </source>
</evidence>
<accession>A0A1B0DFT6</accession>
<keyword evidence="2" id="KW-1185">Reference proteome</keyword>
<organism evidence="1 2">
    <name type="scientific">Phlebotomus papatasi</name>
    <name type="common">Sandfly</name>
    <dbReference type="NCBI Taxonomy" id="29031"/>
    <lineage>
        <taxon>Eukaryota</taxon>
        <taxon>Metazoa</taxon>
        <taxon>Ecdysozoa</taxon>
        <taxon>Arthropoda</taxon>
        <taxon>Hexapoda</taxon>
        <taxon>Insecta</taxon>
        <taxon>Pterygota</taxon>
        <taxon>Neoptera</taxon>
        <taxon>Endopterygota</taxon>
        <taxon>Diptera</taxon>
        <taxon>Nematocera</taxon>
        <taxon>Psychodoidea</taxon>
        <taxon>Psychodidae</taxon>
        <taxon>Phlebotomus</taxon>
        <taxon>Phlebotomus</taxon>
    </lineage>
</organism>
<dbReference type="Proteomes" id="UP000092462">
    <property type="component" value="Unassembled WGS sequence"/>
</dbReference>
<dbReference type="InterPro" id="IPR011598">
    <property type="entry name" value="bHLH_dom"/>
</dbReference>
<dbReference type="GO" id="GO:0046983">
    <property type="term" value="F:protein dimerization activity"/>
    <property type="evidence" value="ECO:0007669"/>
    <property type="project" value="InterPro"/>
</dbReference>
<sequence>MKKGRKGPQTGYIEIVKFTIYSHVPPHHCRSVKEFACSSKSFMVLFSIKNEEGKCLVSRTYQYRKVMKPMLERKRRARINRCLDELKELMTGALQTVSTLSQSVFDKFCSAYLHRIIGLIL</sequence>
<dbReference type="Gene3D" id="4.10.280.10">
    <property type="entry name" value="Helix-loop-helix DNA-binding domain"/>
    <property type="match status" value="1"/>
</dbReference>
<dbReference type="SUPFAM" id="SSF47459">
    <property type="entry name" value="HLH, helix-loop-helix DNA-binding domain"/>
    <property type="match status" value="1"/>
</dbReference>
<dbReference type="PROSITE" id="PS50888">
    <property type="entry name" value="BHLH"/>
    <property type="match status" value="1"/>
</dbReference>
<dbReference type="EMBL" id="AJVK01058998">
    <property type="status" value="NOT_ANNOTATED_CDS"/>
    <property type="molecule type" value="Genomic_DNA"/>
</dbReference>
<proteinExistence type="predicted"/>
<dbReference type="InterPro" id="IPR036638">
    <property type="entry name" value="HLH_DNA-bd_sf"/>
</dbReference>
<protein>
    <submittedName>
        <fullName evidence="1">Uncharacterized protein</fullName>
    </submittedName>
</protein>
<name>A0A1B0DFT6_PHLPP</name>
<dbReference type="EnsemblMetazoa" id="PPAI006897-RA">
    <property type="protein sequence ID" value="PPAI006897-PA"/>
    <property type="gene ID" value="PPAI006897"/>
</dbReference>
<dbReference type="Pfam" id="PF00010">
    <property type="entry name" value="HLH"/>
    <property type="match status" value="1"/>
</dbReference>